<evidence type="ECO:0000313" key="2">
    <source>
        <dbReference type="EMBL" id="SVA98069.1"/>
    </source>
</evidence>
<reference evidence="2" key="1">
    <citation type="submission" date="2018-05" db="EMBL/GenBank/DDBJ databases">
        <authorList>
            <person name="Lanie J.A."/>
            <person name="Ng W.-L."/>
            <person name="Kazmierczak K.M."/>
            <person name="Andrzejewski T.M."/>
            <person name="Davidsen T.M."/>
            <person name="Wayne K.J."/>
            <person name="Tettelin H."/>
            <person name="Glass J.I."/>
            <person name="Rusch D."/>
            <person name="Podicherti R."/>
            <person name="Tsui H.-C.T."/>
            <person name="Winkler M.E."/>
        </authorList>
    </citation>
    <scope>NUCLEOTIDE SEQUENCE</scope>
</reference>
<accession>A0A382A9K0</accession>
<protein>
    <submittedName>
        <fullName evidence="2">Uncharacterized protein</fullName>
    </submittedName>
</protein>
<evidence type="ECO:0000256" key="1">
    <source>
        <dbReference type="SAM" id="MobiDB-lite"/>
    </source>
</evidence>
<dbReference type="AlphaFoldDB" id="A0A382A9K0"/>
<organism evidence="2">
    <name type="scientific">marine metagenome</name>
    <dbReference type="NCBI Taxonomy" id="408172"/>
    <lineage>
        <taxon>unclassified sequences</taxon>
        <taxon>metagenomes</taxon>
        <taxon>ecological metagenomes</taxon>
    </lineage>
</organism>
<dbReference type="EMBL" id="UINC01024442">
    <property type="protein sequence ID" value="SVA98069.1"/>
    <property type="molecule type" value="Genomic_DNA"/>
</dbReference>
<name>A0A382A9K0_9ZZZZ</name>
<gene>
    <name evidence="2" type="ORF">METZ01_LOCUS150923</name>
</gene>
<sequence length="23" mass="2562">MALMTNWSTDLSQPESVRNPGAR</sequence>
<feature type="compositionally biased region" description="Polar residues" evidence="1">
    <location>
        <begin position="1"/>
        <end position="16"/>
    </location>
</feature>
<feature type="region of interest" description="Disordered" evidence="1">
    <location>
        <begin position="1"/>
        <end position="23"/>
    </location>
</feature>
<proteinExistence type="predicted"/>